<keyword evidence="3 6" id="KW-0812">Transmembrane</keyword>
<proteinExistence type="inferred from homology"/>
<keyword evidence="6" id="KW-0813">Transport</keyword>
<dbReference type="InterPro" id="IPR037294">
    <property type="entry name" value="ABC_BtuC-like"/>
</dbReference>
<dbReference type="Proteomes" id="UP001596527">
    <property type="component" value="Unassembled WGS sequence"/>
</dbReference>
<sequence>MNDLLAVLESVLVEPWGYTFMQRALVVGLVTALVCGVISCWLVLIGWSLMGDAISHSVLPGVVIAYMLGLPFAVGALAFALIAVAMIGSIRRSGEVKPDAAIGIVFTTLFALGTVLVSVTPSQTDLNHILFGNLLGVIRSDMVQVMALGAIVLVFILVKRRDLTLFAFDPMQARAIGLSPRFLSASLLVSLAITVVVSFQAVGLILVVAMLITPGATARLLTGSIWRMLWISPLVAVVAVLTGILSSYALDASSGGMIGVSLGVLFGITYLAGPRGVITEAVRRRRRGGARARAVAA</sequence>
<organism evidence="8 9">
    <name type="scientific">Schaalia naturae</name>
    <dbReference type="NCBI Taxonomy" id="635203"/>
    <lineage>
        <taxon>Bacteria</taxon>
        <taxon>Bacillati</taxon>
        <taxon>Actinomycetota</taxon>
        <taxon>Actinomycetes</taxon>
        <taxon>Actinomycetales</taxon>
        <taxon>Actinomycetaceae</taxon>
        <taxon>Schaalia</taxon>
    </lineage>
</organism>
<feature type="transmembrane region" description="Helical" evidence="7">
    <location>
        <begin position="62"/>
        <end position="88"/>
    </location>
</feature>
<comment type="similarity">
    <text evidence="2 6">Belongs to the ABC-3 integral membrane protein family.</text>
</comment>
<accession>A0ABW2SQ51</accession>
<feature type="transmembrane region" description="Helical" evidence="7">
    <location>
        <begin position="228"/>
        <end position="250"/>
    </location>
</feature>
<dbReference type="RefSeq" id="WP_380975010.1">
    <property type="nucleotide sequence ID" value="NZ_JBHTEF010000001.1"/>
</dbReference>
<feature type="transmembrane region" description="Helical" evidence="7">
    <location>
        <begin position="256"/>
        <end position="278"/>
    </location>
</feature>
<evidence type="ECO:0000256" key="5">
    <source>
        <dbReference type="ARBA" id="ARBA00023136"/>
    </source>
</evidence>
<dbReference type="CDD" id="cd06550">
    <property type="entry name" value="TM_ABC_iron-siderophores_like"/>
    <property type="match status" value="1"/>
</dbReference>
<evidence type="ECO:0000256" key="4">
    <source>
        <dbReference type="ARBA" id="ARBA00022989"/>
    </source>
</evidence>
<feature type="transmembrane region" description="Helical" evidence="7">
    <location>
        <begin position="24"/>
        <end position="50"/>
    </location>
</feature>
<keyword evidence="5 7" id="KW-0472">Membrane</keyword>
<keyword evidence="4 7" id="KW-1133">Transmembrane helix</keyword>
<dbReference type="EMBL" id="JBHTEF010000001">
    <property type="protein sequence ID" value="MFC7581578.1"/>
    <property type="molecule type" value="Genomic_DNA"/>
</dbReference>
<evidence type="ECO:0000256" key="1">
    <source>
        <dbReference type="ARBA" id="ARBA00004141"/>
    </source>
</evidence>
<reference evidence="9" key="1">
    <citation type="journal article" date="2019" name="Int. J. Syst. Evol. Microbiol.">
        <title>The Global Catalogue of Microorganisms (GCM) 10K type strain sequencing project: providing services to taxonomists for standard genome sequencing and annotation.</title>
        <authorList>
            <consortium name="The Broad Institute Genomics Platform"/>
            <consortium name="The Broad Institute Genome Sequencing Center for Infectious Disease"/>
            <person name="Wu L."/>
            <person name="Ma J."/>
        </authorList>
    </citation>
    <scope>NUCLEOTIDE SEQUENCE [LARGE SCALE GENOMIC DNA]</scope>
    <source>
        <strain evidence="9">CCUG 56698</strain>
    </source>
</reference>
<dbReference type="PANTHER" id="PTHR30477:SF13">
    <property type="entry name" value="IRON TRANSPORT SYSTEM MEMBRANE PROTEIN HI_0360-RELATED"/>
    <property type="match status" value="1"/>
</dbReference>
<evidence type="ECO:0000313" key="8">
    <source>
        <dbReference type="EMBL" id="MFC7581578.1"/>
    </source>
</evidence>
<gene>
    <name evidence="8" type="ORF">ACFQWG_10280</name>
</gene>
<evidence type="ECO:0000256" key="3">
    <source>
        <dbReference type="ARBA" id="ARBA00022692"/>
    </source>
</evidence>
<evidence type="ECO:0000313" key="9">
    <source>
        <dbReference type="Proteomes" id="UP001596527"/>
    </source>
</evidence>
<protein>
    <submittedName>
        <fullName evidence="8">Metal ABC transporter permease</fullName>
    </submittedName>
</protein>
<feature type="transmembrane region" description="Helical" evidence="7">
    <location>
        <begin position="203"/>
        <end position="221"/>
    </location>
</feature>
<dbReference type="PANTHER" id="PTHR30477">
    <property type="entry name" value="ABC-TRANSPORTER METAL-BINDING PROTEIN"/>
    <property type="match status" value="1"/>
</dbReference>
<evidence type="ECO:0000256" key="2">
    <source>
        <dbReference type="ARBA" id="ARBA00008034"/>
    </source>
</evidence>
<feature type="transmembrane region" description="Helical" evidence="7">
    <location>
        <begin position="100"/>
        <end position="122"/>
    </location>
</feature>
<name>A0ABW2SQ51_9ACTO</name>
<dbReference type="InterPro" id="IPR001626">
    <property type="entry name" value="ABC_TroCD"/>
</dbReference>
<feature type="transmembrane region" description="Helical" evidence="7">
    <location>
        <begin position="142"/>
        <end position="158"/>
    </location>
</feature>
<evidence type="ECO:0000256" key="7">
    <source>
        <dbReference type="SAM" id="Phobius"/>
    </source>
</evidence>
<evidence type="ECO:0000256" key="6">
    <source>
        <dbReference type="RuleBase" id="RU003943"/>
    </source>
</evidence>
<dbReference type="SUPFAM" id="SSF81345">
    <property type="entry name" value="ABC transporter involved in vitamin B12 uptake, BtuC"/>
    <property type="match status" value="1"/>
</dbReference>
<keyword evidence="9" id="KW-1185">Reference proteome</keyword>
<dbReference type="Pfam" id="PF00950">
    <property type="entry name" value="ABC-3"/>
    <property type="match status" value="1"/>
</dbReference>
<comment type="caution">
    <text evidence="8">The sequence shown here is derived from an EMBL/GenBank/DDBJ whole genome shotgun (WGS) entry which is preliminary data.</text>
</comment>
<feature type="transmembrane region" description="Helical" evidence="7">
    <location>
        <begin position="178"/>
        <end position="197"/>
    </location>
</feature>
<dbReference type="Gene3D" id="1.10.3470.10">
    <property type="entry name" value="ABC transporter involved in vitamin B12 uptake, BtuC"/>
    <property type="match status" value="1"/>
</dbReference>
<comment type="subcellular location">
    <subcellularLocation>
        <location evidence="6">Cell membrane</location>
        <topology evidence="6">Multi-pass membrane protein</topology>
    </subcellularLocation>
    <subcellularLocation>
        <location evidence="1">Membrane</location>
        <topology evidence="1">Multi-pass membrane protein</topology>
    </subcellularLocation>
</comment>